<evidence type="ECO:0000313" key="3">
    <source>
        <dbReference type="EMBL" id="CAB4151868.1"/>
    </source>
</evidence>
<evidence type="ECO:0000313" key="2">
    <source>
        <dbReference type="EMBL" id="CAB4136750.1"/>
    </source>
</evidence>
<reference evidence="3" key="1">
    <citation type="submission" date="2020-04" db="EMBL/GenBank/DDBJ databases">
        <authorList>
            <person name="Chiriac C."/>
            <person name="Salcher M."/>
            <person name="Ghai R."/>
            <person name="Kavagutti S V."/>
        </authorList>
    </citation>
    <scope>NUCLEOTIDE SEQUENCE</scope>
</reference>
<dbReference type="InterPro" id="IPR043732">
    <property type="entry name" value="DUF5675"/>
</dbReference>
<dbReference type="Pfam" id="PF18925">
    <property type="entry name" value="DUF5675"/>
    <property type="match status" value="1"/>
</dbReference>
<organism evidence="3">
    <name type="scientific">uncultured Caudovirales phage</name>
    <dbReference type="NCBI Taxonomy" id="2100421"/>
    <lineage>
        <taxon>Viruses</taxon>
        <taxon>Duplodnaviria</taxon>
        <taxon>Heunggongvirae</taxon>
        <taxon>Uroviricota</taxon>
        <taxon>Caudoviricetes</taxon>
        <taxon>Peduoviridae</taxon>
        <taxon>Maltschvirus</taxon>
        <taxon>Maltschvirus maltsch</taxon>
    </lineage>
</organism>
<dbReference type="EMBL" id="LR796565">
    <property type="protein sequence ID" value="CAB4151868.1"/>
    <property type="molecule type" value="Genomic_DNA"/>
</dbReference>
<dbReference type="EMBL" id="LR796324">
    <property type="protein sequence ID" value="CAB4136750.1"/>
    <property type="molecule type" value="Genomic_DNA"/>
</dbReference>
<proteinExistence type="predicted"/>
<evidence type="ECO:0000313" key="4">
    <source>
        <dbReference type="EMBL" id="CAB4166736.1"/>
    </source>
</evidence>
<gene>
    <name evidence="2" type="ORF">UFOVP305_8</name>
    <name evidence="3" type="ORF">UFOVP593_37</name>
    <name evidence="4" type="ORF">UFOVP842_47</name>
</gene>
<evidence type="ECO:0000259" key="1">
    <source>
        <dbReference type="Pfam" id="PF18925"/>
    </source>
</evidence>
<protein>
    <recommendedName>
        <fullName evidence="1">DUF5675 domain-containing protein</fullName>
    </recommendedName>
</protein>
<name>A0A6J5MZ76_9CAUD</name>
<accession>A0A6J5MZ76</accession>
<feature type="domain" description="DUF5675" evidence="1">
    <location>
        <begin position="3"/>
        <end position="121"/>
    </location>
</feature>
<sequence>MRLVRVAATDTATFGVLIDAAGVPFAVTLEHPWRDANGDGLGDTGKSRIPDGSYRCVRFHSAKHPNTFEVTNVPGRSAILFHTGNTPADTMGCILVGESFALIGGTAGIALSKDGFAEFLNKEQGESFTLDVVSVP</sequence>
<dbReference type="EMBL" id="LR796793">
    <property type="protein sequence ID" value="CAB4166736.1"/>
    <property type="molecule type" value="Genomic_DNA"/>
</dbReference>